<dbReference type="Pfam" id="PF00956">
    <property type="entry name" value="NAP"/>
    <property type="match status" value="1"/>
</dbReference>
<dbReference type="InterPro" id="IPR037231">
    <property type="entry name" value="NAP-like_sf"/>
</dbReference>
<dbReference type="GO" id="GO:0042393">
    <property type="term" value="F:histone binding"/>
    <property type="evidence" value="ECO:0000318"/>
    <property type="project" value="GO_Central"/>
</dbReference>
<dbReference type="GO" id="GO:0005634">
    <property type="term" value="C:nucleus"/>
    <property type="evidence" value="ECO:0000318"/>
    <property type="project" value="GO_Central"/>
</dbReference>
<proteinExistence type="inferred from homology"/>
<evidence type="ECO:0000313" key="5">
    <source>
        <dbReference type="Proteomes" id="UP000001554"/>
    </source>
</evidence>
<feature type="region of interest" description="Disordered" evidence="4">
    <location>
        <begin position="1"/>
        <end position="38"/>
    </location>
</feature>
<dbReference type="Gene3D" id="3.30.1120.90">
    <property type="entry name" value="Nucleosome assembly protein"/>
    <property type="match status" value="1"/>
</dbReference>
<feature type="compositionally biased region" description="Basic and acidic residues" evidence="4">
    <location>
        <begin position="1"/>
        <end position="10"/>
    </location>
</feature>
<dbReference type="GO" id="GO:0006334">
    <property type="term" value="P:nucleosome assembly"/>
    <property type="evidence" value="ECO:0007669"/>
    <property type="project" value="InterPro"/>
</dbReference>
<dbReference type="InterPro" id="IPR002164">
    <property type="entry name" value="NAP_family"/>
</dbReference>
<evidence type="ECO:0000256" key="1">
    <source>
        <dbReference type="ARBA" id="ARBA00009947"/>
    </source>
</evidence>
<sequence length="351" mass="39997">MSDAGVDKAKPSPHKVRKLDPQDAVSSEGDDSKEYDAETQKALEDIDACQNEIDALNEQASEEILKVEQKYNKLRKPFFEKRNDLIQKIPNFWVTAFVNHPQVSALLTEEDEECLHYLTKLEVEEFEDIKSGYRIKFFFDDNPFFENEVIEKEFHLGSSDYDHVGDPASKSSEIKWKEGMDLTKRNKEITKQGRKRLHEEPRSFFFWFTDNTDASCDDIAEVRWLSGKWLILAKLSDEDEDAVVDSVVVVDEEDELDEDDHEDDEDHTEEGLQVLDDAHRKMHIIMNSIFLSLPDDDLEGEEIYEEGEEGEEDTNDGEVAGGDGAEGAEGKVAAAEGEEDLDDDDDDDEGA</sequence>
<feature type="compositionally biased region" description="Acidic residues" evidence="4">
    <location>
        <begin position="296"/>
        <end position="316"/>
    </location>
</feature>
<evidence type="ECO:0000256" key="4">
    <source>
        <dbReference type="SAM" id="MobiDB-lite"/>
    </source>
</evidence>
<dbReference type="OrthoDB" id="19419at2759"/>
<keyword evidence="3" id="KW-0175">Coiled coil</keyword>
<organism evidence="5 6">
    <name type="scientific">Branchiostoma floridae</name>
    <name type="common">Florida lancelet</name>
    <name type="synonym">Amphioxus</name>
    <dbReference type="NCBI Taxonomy" id="7739"/>
    <lineage>
        <taxon>Eukaryota</taxon>
        <taxon>Metazoa</taxon>
        <taxon>Chordata</taxon>
        <taxon>Cephalochordata</taxon>
        <taxon>Leptocardii</taxon>
        <taxon>Amphioxiformes</taxon>
        <taxon>Branchiostomatidae</taxon>
        <taxon>Branchiostoma</taxon>
    </lineage>
</organism>
<dbReference type="Proteomes" id="UP000001554">
    <property type="component" value="Chromosome 5"/>
</dbReference>
<feature type="compositionally biased region" description="Acidic residues" evidence="4">
    <location>
        <begin position="336"/>
        <end position="351"/>
    </location>
</feature>
<dbReference type="RefSeq" id="XP_035677185.1">
    <property type="nucleotide sequence ID" value="XM_035821292.1"/>
</dbReference>
<evidence type="ECO:0000256" key="2">
    <source>
        <dbReference type="RuleBase" id="RU003876"/>
    </source>
</evidence>
<dbReference type="FunFam" id="3.30.1120.90:FF:000002">
    <property type="entry name" value="Testis-specific Y-encoded-like protein 2"/>
    <property type="match status" value="1"/>
</dbReference>
<accession>A0A9J7L7Y1</accession>
<reference evidence="5" key="1">
    <citation type="journal article" date="2020" name="Nat. Ecol. Evol.">
        <title>Deeply conserved synteny resolves early events in vertebrate evolution.</title>
        <authorList>
            <person name="Simakov O."/>
            <person name="Marletaz F."/>
            <person name="Yue J.X."/>
            <person name="O'Connell B."/>
            <person name="Jenkins J."/>
            <person name="Brandt A."/>
            <person name="Calef R."/>
            <person name="Tung C.H."/>
            <person name="Huang T.K."/>
            <person name="Schmutz J."/>
            <person name="Satoh N."/>
            <person name="Yu J.K."/>
            <person name="Putnam N.H."/>
            <person name="Green R.E."/>
            <person name="Rokhsar D.S."/>
        </authorList>
    </citation>
    <scope>NUCLEOTIDE SEQUENCE [LARGE SCALE GENOMIC DNA]</scope>
    <source>
        <strain evidence="5">S238N-H82</strain>
    </source>
</reference>
<protein>
    <submittedName>
        <fullName evidence="6">Protein SET-like</fullName>
    </submittedName>
</protein>
<keyword evidence="5" id="KW-1185">Reference proteome</keyword>
<dbReference type="PANTHER" id="PTHR11875">
    <property type="entry name" value="TESTIS-SPECIFIC Y-ENCODED PROTEIN"/>
    <property type="match status" value="1"/>
</dbReference>
<dbReference type="OMA" id="VCHDNEK"/>
<dbReference type="SUPFAM" id="SSF143113">
    <property type="entry name" value="NAP-like"/>
    <property type="match status" value="1"/>
</dbReference>
<feature type="coiled-coil region" evidence="3">
    <location>
        <begin position="39"/>
        <end position="66"/>
    </location>
</feature>
<feature type="region of interest" description="Disordered" evidence="4">
    <location>
        <begin position="296"/>
        <end position="351"/>
    </location>
</feature>
<dbReference type="KEGG" id="bfo:118416210"/>
<evidence type="ECO:0000313" key="6">
    <source>
        <dbReference type="RefSeq" id="XP_035677185.1"/>
    </source>
</evidence>
<name>A0A9J7L7Y1_BRAFL</name>
<dbReference type="GO" id="GO:0000785">
    <property type="term" value="C:chromatin"/>
    <property type="evidence" value="ECO:0000318"/>
    <property type="project" value="GO_Central"/>
</dbReference>
<reference evidence="6" key="2">
    <citation type="submission" date="2025-08" db="UniProtKB">
        <authorList>
            <consortium name="RefSeq"/>
        </authorList>
    </citation>
    <scope>IDENTIFICATION</scope>
    <source>
        <strain evidence="6">S238N-H82</strain>
        <tissue evidence="6">Testes</tissue>
    </source>
</reference>
<dbReference type="GO" id="GO:0003682">
    <property type="term" value="F:chromatin binding"/>
    <property type="evidence" value="ECO:0000318"/>
    <property type="project" value="GO_Central"/>
</dbReference>
<dbReference type="GeneID" id="118416210"/>
<evidence type="ECO:0000256" key="3">
    <source>
        <dbReference type="SAM" id="Coils"/>
    </source>
</evidence>
<dbReference type="AlphaFoldDB" id="A0A9J7L7Y1"/>
<comment type="similarity">
    <text evidence="1 2">Belongs to the nucleosome assembly protein (NAP) family.</text>
</comment>
<gene>
    <name evidence="6" type="primary">LOC118416210</name>
</gene>
<dbReference type="Gene3D" id="1.20.5.1500">
    <property type="match status" value="1"/>
</dbReference>